<proteinExistence type="inferred from homology"/>
<comment type="cofactor">
    <cofactor evidence="1 11">
        <name>Zn(2+)</name>
        <dbReference type="ChEBI" id="CHEBI:29105"/>
    </cofactor>
</comment>
<protein>
    <recommendedName>
        <fullName evidence="11">Zinc metalloprotease</fullName>
        <ecNumber evidence="11">3.4.24.-</ecNumber>
    </recommendedName>
</protein>
<dbReference type="PANTHER" id="PTHR42837:SF2">
    <property type="entry name" value="MEMBRANE METALLOPROTEASE ARASP2, CHLOROPLASTIC-RELATED"/>
    <property type="match status" value="1"/>
</dbReference>
<evidence type="ECO:0000256" key="1">
    <source>
        <dbReference type="ARBA" id="ARBA00001947"/>
    </source>
</evidence>
<keyword evidence="14" id="KW-1185">Reference proteome</keyword>
<evidence type="ECO:0000313" key="14">
    <source>
        <dbReference type="Proteomes" id="UP000295707"/>
    </source>
</evidence>
<evidence type="ECO:0000256" key="8">
    <source>
        <dbReference type="ARBA" id="ARBA00022989"/>
    </source>
</evidence>
<dbReference type="Pfam" id="PF02163">
    <property type="entry name" value="Peptidase_M50"/>
    <property type="match status" value="1"/>
</dbReference>
<keyword evidence="4 13" id="KW-0645">Protease</keyword>
<evidence type="ECO:0000256" key="9">
    <source>
        <dbReference type="ARBA" id="ARBA00023049"/>
    </source>
</evidence>
<accession>A0A4R1HE51</accession>
<dbReference type="InterPro" id="IPR008915">
    <property type="entry name" value="Peptidase_M50"/>
</dbReference>
<dbReference type="EC" id="3.4.24.-" evidence="11"/>
<reference evidence="13 14" key="1">
    <citation type="submission" date="2019-03" db="EMBL/GenBank/DDBJ databases">
        <title>Genomic Encyclopedia of Type Strains, Phase IV (KMG-IV): sequencing the most valuable type-strain genomes for metagenomic binning, comparative biology and taxonomic classification.</title>
        <authorList>
            <person name="Goeker M."/>
        </authorList>
    </citation>
    <scope>NUCLEOTIDE SEQUENCE [LARGE SCALE GENOMIC DNA]</scope>
    <source>
        <strain evidence="13 14">DSM 19610</strain>
    </source>
</reference>
<dbReference type="SMART" id="SM00228">
    <property type="entry name" value="PDZ"/>
    <property type="match status" value="2"/>
</dbReference>
<evidence type="ECO:0000256" key="3">
    <source>
        <dbReference type="ARBA" id="ARBA00007931"/>
    </source>
</evidence>
<sequence>MSSLPGMILAFIAAISVLVAVHEFGHFWVARKLGVKVLRFSIGFGQPLWKTRFGSDNTEFVVAALPLGGYVKMLDEREAPVDDSDRPRAFNNRPLWVRSAVILAGPLFNFLFAIFAFWLMFVSGVPGIKPVIGEVEPGSIAAQAGFQEGDEVLSVDGKGAASWDDASMFLLDAALARRHSLVEVRTVDDRLQDRDIDFSKAPDALAKGGLLKNLGLSIWRPKVPAVIDLVLPDKPAERSGMKPGDKVIAVDGKPVEFWREWVGYVRSHPGQEITVRVLRGGETVDLKLIPEPVEEAGETVGKIGAAVQRPENLRDDLRITVRYGVVEAVGRSVAKTWETSALTVRTLWGMLAGRASVENISGPLSIAQYAGYSASAGLASFLKFLAIVSVSLGILNLLPVPILDGGHLLYNIIEWIQGKPLSESAQQVGQQLGIVLLLLLMSLAFYNDLSRLFGA</sequence>
<dbReference type="InterPro" id="IPR001478">
    <property type="entry name" value="PDZ"/>
</dbReference>
<feature type="domain" description="PDZ" evidence="12">
    <location>
        <begin position="195"/>
        <end position="292"/>
    </location>
</feature>
<dbReference type="PROSITE" id="PS50106">
    <property type="entry name" value="PDZ"/>
    <property type="match status" value="2"/>
</dbReference>
<dbReference type="GO" id="GO:0004222">
    <property type="term" value="F:metalloendopeptidase activity"/>
    <property type="evidence" value="ECO:0007669"/>
    <property type="project" value="InterPro"/>
</dbReference>
<dbReference type="Gene3D" id="2.30.42.10">
    <property type="match status" value="2"/>
</dbReference>
<dbReference type="NCBIfam" id="TIGR00054">
    <property type="entry name" value="RIP metalloprotease RseP"/>
    <property type="match status" value="1"/>
</dbReference>
<evidence type="ECO:0000256" key="10">
    <source>
        <dbReference type="ARBA" id="ARBA00023136"/>
    </source>
</evidence>
<keyword evidence="10 11" id="KW-0472">Membrane</keyword>
<keyword evidence="6 11" id="KW-0378">Hydrolase</keyword>
<keyword evidence="11" id="KW-0479">Metal-binding</keyword>
<name>A0A4R1HE51_9GAMM</name>
<keyword evidence="9 11" id="KW-0482">Metalloprotease</keyword>
<evidence type="ECO:0000256" key="4">
    <source>
        <dbReference type="ARBA" id="ARBA00022670"/>
    </source>
</evidence>
<dbReference type="CDD" id="cd23081">
    <property type="entry name" value="cpPDZ_EcRseP-like"/>
    <property type="match status" value="1"/>
</dbReference>
<gene>
    <name evidence="13" type="ORF">DFR30_1728</name>
</gene>
<dbReference type="InterPro" id="IPR041489">
    <property type="entry name" value="PDZ_6"/>
</dbReference>
<evidence type="ECO:0000256" key="5">
    <source>
        <dbReference type="ARBA" id="ARBA00022692"/>
    </source>
</evidence>
<evidence type="ECO:0000256" key="6">
    <source>
        <dbReference type="ARBA" id="ARBA00022801"/>
    </source>
</evidence>
<evidence type="ECO:0000256" key="2">
    <source>
        <dbReference type="ARBA" id="ARBA00004141"/>
    </source>
</evidence>
<feature type="domain" description="PDZ" evidence="12">
    <location>
        <begin position="131"/>
        <end position="170"/>
    </location>
</feature>
<dbReference type="CDD" id="cd06163">
    <property type="entry name" value="S2P-M50_PDZ_RseP-like"/>
    <property type="match status" value="1"/>
</dbReference>
<evidence type="ECO:0000256" key="11">
    <source>
        <dbReference type="RuleBase" id="RU362031"/>
    </source>
</evidence>
<evidence type="ECO:0000259" key="12">
    <source>
        <dbReference type="PROSITE" id="PS50106"/>
    </source>
</evidence>
<dbReference type="InterPro" id="IPR036034">
    <property type="entry name" value="PDZ_sf"/>
</dbReference>
<feature type="transmembrane region" description="Helical" evidence="11">
    <location>
        <begin position="95"/>
        <end position="121"/>
    </location>
</feature>
<keyword evidence="7 11" id="KW-0862">Zinc</keyword>
<dbReference type="GO" id="GO:0046872">
    <property type="term" value="F:metal ion binding"/>
    <property type="evidence" value="ECO:0007669"/>
    <property type="project" value="UniProtKB-KW"/>
</dbReference>
<dbReference type="EMBL" id="SMFX01000001">
    <property type="protein sequence ID" value="TCK18450.1"/>
    <property type="molecule type" value="Genomic_DNA"/>
</dbReference>
<dbReference type="GO" id="GO:0006508">
    <property type="term" value="P:proteolysis"/>
    <property type="evidence" value="ECO:0007669"/>
    <property type="project" value="UniProtKB-KW"/>
</dbReference>
<dbReference type="SUPFAM" id="SSF50156">
    <property type="entry name" value="PDZ domain-like"/>
    <property type="match status" value="2"/>
</dbReference>
<dbReference type="InterPro" id="IPR004387">
    <property type="entry name" value="Pept_M50_Zn"/>
</dbReference>
<dbReference type="RefSeq" id="WP_132972282.1">
    <property type="nucleotide sequence ID" value="NZ_SMFX01000001.1"/>
</dbReference>
<comment type="similarity">
    <text evidence="3 11">Belongs to the peptidase M50B family.</text>
</comment>
<feature type="transmembrane region" description="Helical" evidence="11">
    <location>
        <begin position="6"/>
        <end position="29"/>
    </location>
</feature>
<organism evidence="13 14">
    <name type="scientific">Thiogranum longum</name>
    <dbReference type="NCBI Taxonomy" id="1537524"/>
    <lineage>
        <taxon>Bacteria</taxon>
        <taxon>Pseudomonadati</taxon>
        <taxon>Pseudomonadota</taxon>
        <taxon>Gammaproteobacteria</taxon>
        <taxon>Chromatiales</taxon>
        <taxon>Ectothiorhodospiraceae</taxon>
        <taxon>Thiogranum</taxon>
    </lineage>
</organism>
<dbReference type="GO" id="GO:0016020">
    <property type="term" value="C:membrane"/>
    <property type="evidence" value="ECO:0007669"/>
    <property type="project" value="UniProtKB-SubCell"/>
</dbReference>
<dbReference type="AlphaFoldDB" id="A0A4R1HE51"/>
<dbReference type="Proteomes" id="UP000295707">
    <property type="component" value="Unassembled WGS sequence"/>
</dbReference>
<comment type="subcellular location">
    <subcellularLocation>
        <location evidence="2">Membrane</location>
        <topology evidence="2">Multi-pass membrane protein</topology>
    </subcellularLocation>
</comment>
<dbReference type="PANTHER" id="PTHR42837">
    <property type="entry name" value="REGULATOR OF SIGMA-E PROTEASE RSEP"/>
    <property type="match status" value="1"/>
</dbReference>
<keyword evidence="5 11" id="KW-0812">Transmembrane</keyword>
<dbReference type="OrthoDB" id="9782003at2"/>
<keyword evidence="8 11" id="KW-1133">Transmembrane helix</keyword>
<evidence type="ECO:0000256" key="7">
    <source>
        <dbReference type="ARBA" id="ARBA00022833"/>
    </source>
</evidence>
<evidence type="ECO:0000313" key="13">
    <source>
        <dbReference type="EMBL" id="TCK18450.1"/>
    </source>
</evidence>
<comment type="caution">
    <text evidence="13">The sequence shown here is derived from an EMBL/GenBank/DDBJ whole genome shotgun (WGS) entry which is preliminary data.</text>
</comment>
<dbReference type="Pfam" id="PF17820">
    <property type="entry name" value="PDZ_6"/>
    <property type="match status" value="2"/>
</dbReference>